<dbReference type="Proteomes" id="UP000054662">
    <property type="component" value="Unassembled WGS sequence"/>
</dbReference>
<gene>
    <name evidence="1" type="ORF">Lwor_0383</name>
</gene>
<accession>A0A0W1AJU8</accession>
<dbReference type="Gene3D" id="3.40.50.450">
    <property type="match status" value="1"/>
</dbReference>
<keyword evidence="2" id="KW-1185">Reference proteome</keyword>
<comment type="caution">
    <text evidence="1">The sequence shown here is derived from an EMBL/GenBank/DDBJ whole genome shotgun (WGS) entry which is preliminary data.</text>
</comment>
<protein>
    <submittedName>
        <fullName evidence="1">Putative molybdenum carrier</fullName>
    </submittedName>
</protein>
<dbReference type="OrthoDB" id="283616at2"/>
<dbReference type="PATRIC" id="fig|45076.6.peg.423"/>
<dbReference type="AlphaFoldDB" id="A0A0W1AJU8"/>
<dbReference type="EMBL" id="LNZC01000003">
    <property type="protein sequence ID" value="KTD81601.1"/>
    <property type="molecule type" value="Genomic_DNA"/>
</dbReference>
<proteinExistence type="predicted"/>
<dbReference type="RefSeq" id="WP_058492217.1">
    <property type="nucleotide sequence ID" value="NZ_CBCRUR010000005.1"/>
</dbReference>
<dbReference type="Pfam" id="PF12694">
    <property type="entry name" value="cpYpsA"/>
    <property type="match status" value="1"/>
</dbReference>
<name>A0A0W1AJU8_9GAMM</name>
<evidence type="ECO:0000313" key="1">
    <source>
        <dbReference type="EMBL" id="KTD81601.1"/>
    </source>
</evidence>
<dbReference type="InterPro" id="IPR024755">
    <property type="entry name" value="cpYpsA"/>
</dbReference>
<sequence length="169" mass="19173">MNRLKKIISGGQTGVDRAALDVAINQNIPYGGWCPKGRIDELGIIPLHYDQLKEIDVAVGCEQENYDTRTQFNIHDADGTLIIIPDKTILDKITDGTVVTINEVFRQKKPHYLLSLSLSHQENTSECMKWIKQHNIKILNVAGLRESSSKGIYEKSYRFLNHLVLKLTK</sequence>
<dbReference type="STRING" id="45076.Lwor_0383"/>
<organism evidence="1 2">
    <name type="scientific">Legionella worsleiensis</name>
    <dbReference type="NCBI Taxonomy" id="45076"/>
    <lineage>
        <taxon>Bacteria</taxon>
        <taxon>Pseudomonadati</taxon>
        <taxon>Pseudomonadota</taxon>
        <taxon>Gammaproteobacteria</taxon>
        <taxon>Legionellales</taxon>
        <taxon>Legionellaceae</taxon>
        <taxon>Legionella</taxon>
    </lineage>
</organism>
<evidence type="ECO:0000313" key="2">
    <source>
        <dbReference type="Proteomes" id="UP000054662"/>
    </source>
</evidence>
<reference evidence="1 2" key="1">
    <citation type="submission" date="2015-11" db="EMBL/GenBank/DDBJ databases">
        <title>Genomic analysis of 38 Legionella species identifies large and diverse effector repertoires.</title>
        <authorList>
            <person name="Burstein D."/>
            <person name="Amaro F."/>
            <person name="Zusman T."/>
            <person name="Lifshitz Z."/>
            <person name="Cohen O."/>
            <person name="Gilbert J.A."/>
            <person name="Pupko T."/>
            <person name="Shuman H.A."/>
            <person name="Segal G."/>
        </authorList>
    </citation>
    <scope>NUCLEOTIDE SEQUENCE [LARGE SCALE GENOMIC DNA]</scope>
    <source>
        <strain evidence="1 2">ATCC 49508</strain>
    </source>
</reference>